<proteinExistence type="predicted"/>
<reference evidence="2 3" key="1">
    <citation type="journal article" date="2013" name="Front. Microbiol.">
        <title>Comparative genomic analyses of the cyanobacterium, Lyngbya aestuarii BL J, a powerful hydrogen producer.</title>
        <authorList>
            <person name="Kothari A."/>
            <person name="Vaughn M."/>
            <person name="Garcia-Pichel F."/>
        </authorList>
    </citation>
    <scope>NUCLEOTIDE SEQUENCE [LARGE SCALE GENOMIC DNA]</scope>
    <source>
        <strain evidence="2 3">BL J</strain>
    </source>
</reference>
<sequence length="143" mass="15866">MLFCLTPLLFGCEKLATSTAKLNLNVTPIKNLEKRKAETKVYIKGTVESLAPFIGAGAYQLQDNTGTVWVFSTDNLPKEGQEILVRGKVNYETITLKELQGEDIGGVYLQELERIQEPTPENGEKEPAQPPTPQSEEVVDDKE</sequence>
<evidence type="ECO:0000313" key="3">
    <source>
        <dbReference type="Proteomes" id="UP000017127"/>
    </source>
</evidence>
<protein>
    <recommendedName>
        <fullName evidence="4">OB-fold nucleic acid binding domain protein</fullName>
    </recommendedName>
</protein>
<name>U7QEF9_9CYAN</name>
<feature type="region of interest" description="Disordered" evidence="1">
    <location>
        <begin position="112"/>
        <end position="143"/>
    </location>
</feature>
<accession>U7QEF9</accession>
<organism evidence="2 3">
    <name type="scientific">Lyngbya aestuarii BL J</name>
    <dbReference type="NCBI Taxonomy" id="1348334"/>
    <lineage>
        <taxon>Bacteria</taxon>
        <taxon>Bacillati</taxon>
        <taxon>Cyanobacteriota</taxon>
        <taxon>Cyanophyceae</taxon>
        <taxon>Oscillatoriophycideae</taxon>
        <taxon>Oscillatoriales</taxon>
        <taxon>Microcoleaceae</taxon>
        <taxon>Lyngbya</taxon>
    </lineage>
</organism>
<evidence type="ECO:0000256" key="1">
    <source>
        <dbReference type="SAM" id="MobiDB-lite"/>
    </source>
</evidence>
<feature type="compositionally biased region" description="Basic and acidic residues" evidence="1">
    <location>
        <begin position="112"/>
        <end position="127"/>
    </location>
</feature>
<dbReference type="InterPro" id="IPR036700">
    <property type="entry name" value="BOBF_sf"/>
</dbReference>
<keyword evidence="3" id="KW-1185">Reference proteome</keyword>
<evidence type="ECO:0000313" key="2">
    <source>
        <dbReference type="EMBL" id="ERT05420.1"/>
    </source>
</evidence>
<evidence type="ECO:0008006" key="4">
    <source>
        <dbReference type="Google" id="ProtNLM"/>
    </source>
</evidence>
<dbReference type="EMBL" id="AUZM01000058">
    <property type="protein sequence ID" value="ERT05420.1"/>
    <property type="molecule type" value="Genomic_DNA"/>
</dbReference>
<gene>
    <name evidence="2" type="ORF">M595_4619</name>
</gene>
<dbReference type="AlphaFoldDB" id="U7QEF9"/>
<dbReference type="Proteomes" id="UP000017127">
    <property type="component" value="Unassembled WGS sequence"/>
</dbReference>
<dbReference type="SUPFAM" id="SSF101756">
    <property type="entry name" value="Hypothetical protein YgiW"/>
    <property type="match status" value="1"/>
</dbReference>
<comment type="caution">
    <text evidence="2">The sequence shown here is derived from an EMBL/GenBank/DDBJ whole genome shotgun (WGS) entry which is preliminary data.</text>
</comment>